<proteinExistence type="predicted"/>
<protein>
    <recommendedName>
        <fullName evidence="1">DUF6705 domain-containing protein</fullName>
    </recommendedName>
</protein>
<comment type="caution">
    <text evidence="2">The sequence shown here is derived from an EMBL/GenBank/DDBJ whole genome shotgun (WGS) entry which is preliminary data.</text>
</comment>
<dbReference type="AlphaFoldDB" id="A0A135WIJ7"/>
<sequence>MPSIIKINIMKNKIIILTLLVIPFIFKAQTVSLDQMSQCERGINCPDYTYVKDTNNRLDKFVGTWKGVYTDGKTYELHFTKKENDGGWFNKKFWDKLIGRMLVKSSDGSVLYTSLNNDDLNSITGFQFDKNLKKYRMYYSANGNCNDKGYIFVSFPDSNNLTQMKLVFMQDLDISFSCPSGYKIVIPDNKVIMFTKQ</sequence>
<dbReference type="InterPro" id="IPR046551">
    <property type="entry name" value="DUF6705"/>
</dbReference>
<name>A0A135WIJ7_9FLAO</name>
<evidence type="ECO:0000313" key="2">
    <source>
        <dbReference type="EMBL" id="KXH84582.1"/>
    </source>
</evidence>
<dbReference type="Pfam" id="PF20448">
    <property type="entry name" value="DUF6705"/>
    <property type="match status" value="1"/>
</dbReference>
<gene>
    <name evidence="2" type="ORF">AU378_02110</name>
</gene>
<reference evidence="2 3" key="2">
    <citation type="journal article" date="2016" name="Genome Announc.">
        <title>Draft Genome Sequence of a Biocontrol Rhizobacterium, Chryseobacterium kwangjuense Strain KJ1R5, Isolated from Pepper (Capsicum annuum).</title>
        <authorList>
            <person name="Jeong J.J."/>
            <person name="Park H."/>
            <person name="Park B.H."/>
            <person name="Mannaa M."/>
            <person name="Sang M.K."/>
            <person name="Choi I.G."/>
            <person name="Kim K.D."/>
        </authorList>
    </citation>
    <scope>NUCLEOTIDE SEQUENCE [LARGE SCALE GENOMIC DNA]</scope>
    <source>
        <strain evidence="2 3">KJ1R5</strain>
    </source>
</reference>
<reference evidence="3" key="1">
    <citation type="submission" date="2015-12" db="EMBL/GenBank/DDBJ databases">
        <title>Genome sequence of a biocontrol rhizobacterium Chryseobacterium kwangjuense strain KJ1R5 isolated from pepper (Capsicum annuum L.).</title>
        <authorList>
            <person name="Jeong J.-J."/>
            <person name="Park H."/>
            <person name="Mannaa M."/>
            <person name="Sang M.K."/>
            <person name="Choi I.-G."/>
            <person name="Kim K.D."/>
        </authorList>
    </citation>
    <scope>NUCLEOTIDE SEQUENCE [LARGE SCALE GENOMIC DNA]</scope>
    <source>
        <strain evidence="3">KJ1R5</strain>
    </source>
</reference>
<evidence type="ECO:0000259" key="1">
    <source>
        <dbReference type="Pfam" id="PF20448"/>
    </source>
</evidence>
<organism evidence="2 3">
    <name type="scientific">Chryseobacterium kwangjuense</name>
    <dbReference type="NCBI Taxonomy" id="267125"/>
    <lineage>
        <taxon>Bacteria</taxon>
        <taxon>Pseudomonadati</taxon>
        <taxon>Bacteroidota</taxon>
        <taxon>Flavobacteriia</taxon>
        <taxon>Flavobacteriales</taxon>
        <taxon>Weeksellaceae</taxon>
        <taxon>Chryseobacterium group</taxon>
        <taxon>Chryseobacterium</taxon>
    </lineage>
</organism>
<dbReference type="Proteomes" id="UP000070513">
    <property type="component" value="Unassembled WGS sequence"/>
</dbReference>
<dbReference type="EMBL" id="LPUR01000001">
    <property type="protein sequence ID" value="KXH84582.1"/>
    <property type="molecule type" value="Genomic_DNA"/>
</dbReference>
<evidence type="ECO:0000313" key="3">
    <source>
        <dbReference type="Proteomes" id="UP000070513"/>
    </source>
</evidence>
<accession>A0A135WIJ7</accession>
<feature type="domain" description="DUF6705" evidence="1">
    <location>
        <begin position="10"/>
        <end position="184"/>
    </location>
</feature>